<evidence type="ECO:0000256" key="1">
    <source>
        <dbReference type="SAM" id="Phobius"/>
    </source>
</evidence>
<keyword evidence="1" id="KW-1133">Transmembrane helix</keyword>
<dbReference type="Proteomes" id="UP001151760">
    <property type="component" value="Unassembled WGS sequence"/>
</dbReference>
<dbReference type="EMBL" id="BQNB010013558">
    <property type="protein sequence ID" value="GJT17451.1"/>
    <property type="molecule type" value="Genomic_DNA"/>
</dbReference>
<feature type="transmembrane region" description="Helical" evidence="1">
    <location>
        <begin position="176"/>
        <end position="200"/>
    </location>
</feature>
<keyword evidence="1" id="KW-0812">Transmembrane</keyword>
<gene>
    <name evidence="2" type="ORF">Tco_0876157</name>
</gene>
<evidence type="ECO:0000313" key="2">
    <source>
        <dbReference type="EMBL" id="GJT17451.1"/>
    </source>
</evidence>
<keyword evidence="3" id="KW-1185">Reference proteome</keyword>
<feature type="transmembrane region" description="Helical" evidence="1">
    <location>
        <begin position="62"/>
        <end position="82"/>
    </location>
</feature>
<sequence length="257" mass="29170">MGFLGISMVLRVPLLYGEIEERSVCHQPKGFEDPYYPKLCTEWLKNLYGLHQALEPDSRDLLLVQVYVVLSSFLGVIINKACQDKYVKDMLHKFDMESGKNCNKHPVKRLRPMKDETDHSVIHQVYSMTSHCWKPTVTQTIVATSSTEAVYVAVLAALWSEVDMVVLLRVDVLWDRLFSCGVLVDRSTGCVFLLSAWFLLLVDSFCWLNTFMLLALFMLSIHLVMLLNCFCCAQFDIDGWLVSATSHLVSAGSLQSC</sequence>
<name>A0ABQ5BRI6_9ASTR</name>
<evidence type="ECO:0000313" key="3">
    <source>
        <dbReference type="Proteomes" id="UP001151760"/>
    </source>
</evidence>
<accession>A0ABQ5BRI6</accession>
<organism evidence="2 3">
    <name type="scientific">Tanacetum coccineum</name>
    <dbReference type="NCBI Taxonomy" id="301880"/>
    <lineage>
        <taxon>Eukaryota</taxon>
        <taxon>Viridiplantae</taxon>
        <taxon>Streptophyta</taxon>
        <taxon>Embryophyta</taxon>
        <taxon>Tracheophyta</taxon>
        <taxon>Spermatophyta</taxon>
        <taxon>Magnoliopsida</taxon>
        <taxon>eudicotyledons</taxon>
        <taxon>Gunneridae</taxon>
        <taxon>Pentapetalae</taxon>
        <taxon>asterids</taxon>
        <taxon>campanulids</taxon>
        <taxon>Asterales</taxon>
        <taxon>Asteraceae</taxon>
        <taxon>Asteroideae</taxon>
        <taxon>Anthemideae</taxon>
        <taxon>Anthemidinae</taxon>
        <taxon>Tanacetum</taxon>
    </lineage>
</organism>
<reference evidence="2" key="2">
    <citation type="submission" date="2022-01" db="EMBL/GenBank/DDBJ databases">
        <authorList>
            <person name="Yamashiro T."/>
            <person name="Shiraishi A."/>
            <person name="Satake H."/>
            <person name="Nakayama K."/>
        </authorList>
    </citation>
    <scope>NUCLEOTIDE SEQUENCE</scope>
</reference>
<protein>
    <submittedName>
        <fullName evidence="2">Uncharacterized protein</fullName>
    </submittedName>
</protein>
<comment type="caution">
    <text evidence="2">The sequence shown here is derived from an EMBL/GenBank/DDBJ whole genome shotgun (WGS) entry which is preliminary data.</text>
</comment>
<keyword evidence="1" id="KW-0472">Membrane</keyword>
<feature type="transmembrane region" description="Helical" evidence="1">
    <location>
        <begin position="207"/>
        <end position="227"/>
    </location>
</feature>
<proteinExistence type="predicted"/>
<reference evidence="2" key="1">
    <citation type="journal article" date="2022" name="Int. J. Mol. Sci.">
        <title>Draft Genome of Tanacetum Coccineum: Genomic Comparison of Closely Related Tanacetum-Family Plants.</title>
        <authorList>
            <person name="Yamashiro T."/>
            <person name="Shiraishi A."/>
            <person name="Nakayama K."/>
            <person name="Satake H."/>
        </authorList>
    </citation>
    <scope>NUCLEOTIDE SEQUENCE</scope>
</reference>